<proteinExistence type="predicted"/>
<reference evidence="2" key="1">
    <citation type="submission" date="2022-09" db="EMBL/GenBank/DDBJ databases">
        <authorList>
            <person name="Li D."/>
            <person name="Cheng J."/>
            <person name="Li Y."/>
        </authorList>
    </citation>
    <scope>NUCLEOTIDE SEQUENCE</scope>
    <source>
        <strain evidence="2">DL</strain>
    </source>
</reference>
<dbReference type="RefSeq" id="WP_091608510.1">
    <property type="nucleotide sequence ID" value="NZ_CECE01000010.1"/>
</dbReference>
<feature type="compositionally biased region" description="Low complexity" evidence="1">
    <location>
        <begin position="16"/>
        <end position="27"/>
    </location>
</feature>
<accession>A0ABY6FT44</accession>
<dbReference type="EMBL" id="CP106856">
    <property type="protein sequence ID" value="UYB36385.1"/>
    <property type="molecule type" value="Genomic_DNA"/>
</dbReference>
<name>A0ABY6FT44_9MICC</name>
<organism evidence="2 3">
    <name type="scientific">Arthrobacter koreensis</name>
    <dbReference type="NCBI Taxonomy" id="199136"/>
    <lineage>
        <taxon>Bacteria</taxon>
        <taxon>Bacillati</taxon>
        <taxon>Actinomycetota</taxon>
        <taxon>Actinomycetes</taxon>
        <taxon>Micrococcales</taxon>
        <taxon>Micrococcaceae</taxon>
        <taxon>Arthrobacter</taxon>
    </lineage>
</organism>
<evidence type="ECO:0000313" key="3">
    <source>
        <dbReference type="Proteomes" id="UP001063368"/>
    </source>
</evidence>
<sequence>MTDRNSKGSEAEPRNALENAAANLMENLGEDVPDGSSSQDHSDPRTMGYSNFAEGLNGSNEGFKAQH</sequence>
<dbReference type="Proteomes" id="UP001063368">
    <property type="component" value="Chromosome"/>
</dbReference>
<feature type="region of interest" description="Disordered" evidence="1">
    <location>
        <begin position="1"/>
        <end position="67"/>
    </location>
</feature>
<gene>
    <name evidence="2" type="ORF">N9A08_01460</name>
</gene>
<protein>
    <submittedName>
        <fullName evidence="2">Uncharacterized protein</fullName>
    </submittedName>
</protein>
<evidence type="ECO:0000256" key="1">
    <source>
        <dbReference type="SAM" id="MobiDB-lite"/>
    </source>
</evidence>
<feature type="compositionally biased region" description="Basic and acidic residues" evidence="1">
    <location>
        <begin position="1"/>
        <end position="15"/>
    </location>
</feature>
<keyword evidence="3" id="KW-1185">Reference proteome</keyword>
<evidence type="ECO:0000313" key="2">
    <source>
        <dbReference type="EMBL" id="UYB36385.1"/>
    </source>
</evidence>